<keyword evidence="2" id="KW-0210">Decarboxylase</keyword>
<dbReference type="RefSeq" id="WP_044248292.1">
    <property type="nucleotide sequence ID" value="NZ_JADU01000001.1"/>
</dbReference>
<comment type="caution">
    <text evidence="6">The sequence shown here is derived from an EMBL/GenBank/DDBJ whole genome shotgun (WGS) entry which is preliminary data.</text>
</comment>
<evidence type="ECO:0000256" key="4">
    <source>
        <dbReference type="ARBA" id="ARBA00023239"/>
    </source>
</evidence>
<protein>
    <submittedName>
        <fullName evidence="6">NAD-dependent epimerase/dehydratase family protein</fullName>
    </submittedName>
</protein>
<dbReference type="PANTHER" id="PTHR43078">
    <property type="entry name" value="UDP-GLUCURONIC ACID DECARBOXYLASE-RELATED"/>
    <property type="match status" value="1"/>
</dbReference>
<reference evidence="6 7" key="1">
    <citation type="submission" date="2024-09" db="EMBL/GenBank/DDBJ databases">
        <authorList>
            <person name="Sun Q."/>
            <person name="Mori K."/>
        </authorList>
    </citation>
    <scope>NUCLEOTIDE SEQUENCE [LARGE SCALE GENOMIC DNA]</scope>
    <source>
        <strain evidence="6 7">ATCC 51272</strain>
    </source>
</reference>
<keyword evidence="3" id="KW-0520">NAD</keyword>
<dbReference type="Gene3D" id="3.40.50.720">
    <property type="entry name" value="NAD(P)-binding Rossmann-like Domain"/>
    <property type="match status" value="1"/>
</dbReference>
<dbReference type="InterPro" id="IPR044516">
    <property type="entry name" value="UXS-like"/>
</dbReference>
<evidence type="ECO:0000256" key="3">
    <source>
        <dbReference type="ARBA" id="ARBA00023027"/>
    </source>
</evidence>
<evidence type="ECO:0000313" key="6">
    <source>
        <dbReference type="EMBL" id="MFB9897880.1"/>
    </source>
</evidence>
<evidence type="ECO:0000256" key="2">
    <source>
        <dbReference type="ARBA" id="ARBA00022793"/>
    </source>
</evidence>
<evidence type="ECO:0000256" key="1">
    <source>
        <dbReference type="ARBA" id="ARBA00001911"/>
    </source>
</evidence>
<feature type="domain" description="NAD-dependent epimerase/dehydratase" evidence="5">
    <location>
        <begin position="12"/>
        <end position="247"/>
    </location>
</feature>
<evidence type="ECO:0000259" key="5">
    <source>
        <dbReference type="Pfam" id="PF01370"/>
    </source>
</evidence>
<sequence>MKRDSKEKKIAIVAGGAGFIGSHLCGRLLTEGYAVRVIDNLYTGSENNIRSYQEHPRFEFFRHDITTPYLCDDASVIFNLACPASPSKYQQDPIFTTRTSVLGTLNMLELARRNDCVMLQASTSEVYGNPNVHPQTENYHGCVNPIGPRSCYDEGKRCAESLCMDYFRQYGTKVKIFRIFNTYGPNMAVDDGKVMSKMIVQALSSQPLSIHGNGQQTRSFMYVDDLIEAIIRLASTPDSVTGPINIGNPDERSIENLAKTIIAKTHSTSTTTHLPLPPDDPCRRCPDISLAKDTLNDWHPTIGIDEGLQRTIDYFKSLLAD</sequence>
<organism evidence="6 7">
    <name type="scientific">Hallella seregens ATCC 51272</name>
    <dbReference type="NCBI Taxonomy" id="1336250"/>
    <lineage>
        <taxon>Bacteria</taxon>
        <taxon>Pseudomonadati</taxon>
        <taxon>Bacteroidota</taxon>
        <taxon>Bacteroidia</taxon>
        <taxon>Bacteroidales</taxon>
        <taxon>Prevotellaceae</taxon>
        <taxon>Hallella</taxon>
    </lineage>
</organism>
<keyword evidence="7" id="KW-1185">Reference proteome</keyword>
<dbReference type="PANTHER" id="PTHR43078:SF6">
    <property type="entry name" value="UDP-GLUCURONIC ACID DECARBOXYLASE 1"/>
    <property type="match status" value="1"/>
</dbReference>
<comment type="cofactor">
    <cofactor evidence="1">
        <name>NAD(+)</name>
        <dbReference type="ChEBI" id="CHEBI:57540"/>
    </cofactor>
</comment>
<proteinExistence type="predicted"/>
<dbReference type="InterPro" id="IPR036291">
    <property type="entry name" value="NAD(P)-bd_dom_sf"/>
</dbReference>
<dbReference type="EMBL" id="JBHLZF010000002">
    <property type="protein sequence ID" value="MFB9897880.1"/>
    <property type="molecule type" value="Genomic_DNA"/>
</dbReference>
<gene>
    <name evidence="6" type="ORF">ACFFK8_08745</name>
</gene>
<dbReference type="Pfam" id="PF01370">
    <property type="entry name" value="Epimerase"/>
    <property type="match status" value="1"/>
</dbReference>
<name>A0ABV5ZKI1_9BACT</name>
<evidence type="ECO:0000313" key="7">
    <source>
        <dbReference type="Proteomes" id="UP001589688"/>
    </source>
</evidence>
<keyword evidence="4" id="KW-0456">Lyase</keyword>
<dbReference type="SUPFAM" id="SSF51735">
    <property type="entry name" value="NAD(P)-binding Rossmann-fold domains"/>
    <property type="match status" value="1"/>
</dbReference>
<dbReference type="InterPro" id="IPR001509">
    <property type="entry name" value="Epimerase_deHydtase"/>
</dbReference>
<accession>A0ABV5ZKI1</accession>
<dbReference type="Proteomes" id="UP001589688">
    <property type="component" value="Unassembled WGS sequence"/>
</dbReference>